<proteinExistence type="predicted"/>
<dbReference type="Pfam" id="PF17853">
    <property type="entry name" value="GGDEF_2"/>
    <property type="match status" value="1"/>
</dbReference>
<keyword evidence="2" id="KW-0238">DNA-binding</keyword>
<dbReference type="PROSITE" id="PS00041">
    <property type="entry name" value="HTH_ARAC_FAMILY_1"/>
    <property type="match status" value="1"/>
</dbReference>
<evidence type="ECO:0000256" key="4">
    <source>
        <dbReference type="SAM" id="Phobius"/>
    </source>
</evidence>
<dbReference type="EMBL" id="JANQBD010000011">
    <property type="protein sequence ID" value="MCR8632775.1"/>
    <property type="molecule type" value="Genomic_DNA"/>
</dbReference>
<accession>A0ABT1YLF8</accession>
<evidence type="ECO:0000256" key="1">
    <source>
        <dbReference type="ARBA" id="ARBA00023015"/>
    </source>
</evidence>
<dbReference type="InterPro" id="IPR018062">
    <property type="entry name" value="HTH_AraC-typ_CS"/>
</dbReference>
<evidence type="ECO:0000313" key="6">
    <source>
        <dbReference type="EMBL" id="MCR8632775.1"/>
    </source>
</evidence>
<dbReference type="PROSITE" id="PS01124">
    <property type="entry name" value="HTH_ARAC_FAMILY_2"/>
    <property type="match status" value="1"/>
</dbReference>
<dbReference type="Proteomes" id="UP001300012">
    <property type="component" value="Unassembled WGS sequence"/>
</dbReference>
<feature type="transmembrane region" description="Helical" evidence="4">
    <location>
        <begin position="6"/>
        <end position="24"/>
    </location>
</feature>
<feature type="transmembrane region" description="Helical" evidence="4">
    <location>
        <begin position="291"/>
        <end position="315"/>
    </location>
</feature>
<dbReference type="Gene3D" id="1.10.10.60">
    <property type="entry name" value="Homeodomain-like"/>
    <property type="match status" value="2"/>
</dbReference>
<dbReference type="InterPro" id="IPR009057">
    <property type="entry name" value="Homeodomain-like_sf"/>
</dbReference>
<feature type="domain" description="HTH araC/xylS-type" evidence="5">
    <location>
        <begin position="653"/>
        <end position="752"/>
    </location>
</feature>
<keyword evidence="4" id="KW-1133">Transmembrane helix</keyword>
<dbReference type="InterPro" id="IPR020449">
    <property type="entry name" value="Tscrpt_reg_AraC-type_HTH"/>
</dbReference>
<dbReference type="InterPro" id="IPR041522">
    <property type="entry name" value="CdaR_GGDEF"/>
</dbReference>
<evidence type="ECO:0000256" key="2">
    <source>
        <dbReference type="ARBA" id="ARBA00023125"/>
    </source>
</evidence>
<dbReference type="RefSeq" id="WP_258214361.1">
    <property type="nucleotide sequence ID" value="NZ_JANQBD010000011.1"/>
</dbReference>
<dbReference type="PANTHER" id="PTHR43280">
    <property type="entry name" value="ARAC-FAMILY TRANSCRIPTIONAL REGULATOR"/>
    <property type="match status" value="1"/>
</dbReference>
<dbReference type="InterPro" id="IPR018060">
    <property type="entry name" value="HTH_AraC"/>
</dbReference>
<dbReference type="PRINTS" id="PR00032">
    <property type="entry name" value="HTHARAC"/>
</dbReference>
<dbReference type="SUPFAM" id="SSF46689">
    <property type="entry name" value="Homeodomain-like"/>
    <property type="match status" value="1"/>
</dbReference>
<name>A0ABT1YLF8_9BACL</name>
<sequence>MKLLVSFIILNILNIYLVFGLFYYKSQNILEREIKDLSHNMLFQTQNISNYLYTSTVKIGYDLYYNDIIFSAMFSHDEMDTFMQSNLGTRLNMTLQLNPIVQSIYLYNIQQNVVISTKYANMRVRDFADTEMTAILSGYRYTSPKIQYILRKGPPGNDSDGPLLSLIITEPSPSSREIQGAMVININSHKFQALIDQMVNDPLNQMFIVQNDGEFVTKPSSSLFTGGNGKFAFFERIQQSAESNGSFIENVNGNKYVVSFQKTTMESTGFHYVSIYPYTEMFKSLINIKNITLISTSVLLVASLIISVILSRVIYSPIRSLIQLVKRQTNGLAGIEMEGDIEIVKRAFSKVVVENESLENFSHRTQVLLREQFLKSLLLGHHDSRGRFDEQIKEHHIQLETDNQAAVIVLRIDHYNRFEELFDSKSRYLVRFAMCNIAEETMERSYRSLPVNIAADHVAVIINNWEDDLQNLSEVLSKVQSNIKHYLNISVTIGIGESVETLYEAEYSYEGALAATHHRIFRGAGSILDYVSLRHLEKSGYPHDKEKAIINEINLGKLDKVKPAVESLLQGLESYPYRDMLAITSEVTISVLKSLPPASKGNPLPTLSYQEMYDQLMKLESVEEITSWINEFILDAVNVQENGKKTKSNEMIVSALTYIDENYTRVEFSATDVAEYLKYSVSYMNVLFKEQTTVSVHDYINRKRLQKAKELIEQSDMLINAIAHAAGFNSSNYFYYVFKKEYGLTPNAYRRLNNTK</sequence>
<dbReference type="Gene3D" id="3.30.450.20">
    <property type="entry name" value="PAS domain"/>
    <property type="match status" value="1"/>
</dbReference>
<dbReference type="SMART" id="SM00342">
    <property type="entry name" value="HTH_ARAC"/>
    <property type="match status" value="1"/>
</dbReference>
<reference evidence="6 7" key="1">
    <citation type="submission" date="2022-08" db="EMBL/GenBank/DDBJ databases">
        <title>Paenibacillus endoradicis sp. nov., Paenibacillus radicibacter sp. nov and Paenibacillus pararadicis sp. nov., three cold-adapted plant growth-promoting bacteria isolated from root of Larix gmelinii in Great Khingan.</title>
        <authorList>
            <person name="Xue H."/>
        </authorList>
    </citation>
    <scope>NUCLEOTIDE SEQUENCE [LARGE SCALE GENOMIC DNA]</scope>
    <source>
        <strain evidence="6 7">N5-1-1-5</strain>
    </source>
</reference>
<keyword evidence="4" id="KW-0472">Membrane</keyword>
<gene>
    <name evidence="6" type="ORF">NV381_16350</name>
</gene>
<keyword evidence="7" id="KW-1185">Reference proteome</keyword>
<evidence type="ECO:0000313" key="7">
    <source>
        <dbReference type="Proteomes" id="UP001300012"/>
    </source>
</evidence>
<dbReference type="PANTHER" id="PTHR43280:SF2">
    <property type="entry name" value="HTH-TYPE TRANSCRIPTIONAL REGULATOR EXSA"/>
    <property type="match status" value="1"/>
</dbReference>
<organism evidence="6 7">
    <name type="scientific">Paenibacillus radicis</name>
    <name type="common">ex Xue et al. 2023</name>
    <dbReference type="NCBI Taxonomy" id="2972489"/>
    <lineage>
        <taxon>Bacteria</taxon>
        <taxon>Bacillati</taxon>
        <taxon>Bacillota</taxon>
        <taxon>Bacilli</taxon>
        <taxon>Bacillales</taxon>
        <taxon>Paenibacillaceae</taxon>
        <taxon>Paenibacillus</taxon>
    </lineage>
</organism>
<keyword evidence="4" id="KW-0812">Transmembrane</keyword>
<protein>
    <submittedName>
        <fullName evidence="6">Helix-turn-helix domain-containing protein</fullName>
    </submittedName>
</protein>
<keyword evidence="3" id="KW-0804">Transcription</keyword>
<evidence type="ECO:0000256" key="3">
    <source>
        <dbReference type="ARBA" id="ARBA00023163"/>
    </source>
</evidence>
<comment type="caution">
    <text evidence="6">The sequence shown here is derived from an EMBL/GenBank/DDBJ whole genome shotgun (WGS) entry which is preliminary data.</text>
</comment>
<dbReference type="Pfam" id="PF12833">
    <property type="entry name" value="HTH_18"/>
    <property type="match status" value="1"/>
</dbReference>
<evidence type="ECO:0000259" key="5">
    <source>
        <dbReference type="PROSITE" id="PS01124"/>
    </source>
</evidence>
<keyword evidence="1" id="KW-0805">Transcription regulation</keyword>